<organism evidence="1 2">
    <name type="scientific">Holothuria leucospilota</name>
    <name type="common">Black long sea cucumber</name>
    <name type="synonym">Mertensiothuria leucospilota</name>
    <dbReference type="NCBI Taxonomy" id="206669"/>
    <lineage>
        <taxon>Eukaryota</taxon>
        <taxon>Metazoa</taxon>
        <taxon>Echinodermata</taxon>
        <taxon>Eleutherozoa</taxon>
        <taxon>Echinozoa</taxon>
        <taxon>Holothuroidea</taxon>
        <taxon>Aspidochirotacea</taxon>
        <taxon>Aspidochirotida</taxon>
        <taxon>Holothuriidae</taxon>
        <taxon>Holothuria</taxon>
    </lineage>
</organism>
<dbReference type="SUPFAM" id="SSF57756">
    <property type="entry name" value="Retrovirus zinc finger-like domains"/>
    <property type="match status" value="1"/>
</dbReference>
<dbReference type="EMBL" id="JAIZAY010000014">
    <property type="protein sequence ID" value="KAJ8029370.1"/>
    <property type="molecule type" value="Genomic_DNA"/>
</dbReference>
<evidence type="ECO:0000313" key="1">
    <source>
        <dbReference type="EMBL" id="KAJ8029370.1"/>
    </source>
</evidence>
<dbReference type="InterPro" id="IPR036875">
    <property type="entry name" value="Znf_CCHC_sf"/>
</dbReference>
<name>A0A9Q1H1P0_HOLLE</name>
<protein>
    <submittedName>
        <fullName evidence="1">Uncharacterized protein</fullName>
    </submittedName>
</protein>
<comment type="caution">
    <text evidence="1">The sequence shown here is derived from an EMBL/GenBank/DDBJ whole genome shotgun (WGS) entry which is preliminary data.</text>
</comment>
<accession>A0A9Q1H1P0</accession>
<dbReference type="GO" id="GO:0008270">
    <property type="term" value="F:zinc ion binding"/>
    <property type="evidence" value="ECO:0007669"/>
    <property type="project" value="InterPro"/>
</dbReference>
<reference evidence="1" key="1">
    <citation type="submission" date="2021-10" db="EMBL/GenBank/DDBJ databases">
        <title>Tropical sea cucumber genome reveals ecological adaptation and Cuvierian tubules defense mechanism.</title>
        <authorList>
            <person name="Chen T."/>
        </authorList>
    </citation>
    <scope>NUCLEOTIDE SEQUENCE</scope>
    <source>
        <strain evidence="1">Nanhai2018</strain>
        <tissue evidence="1">Muscle</tissue>
    </source>
</reference>
<dbReference type="OrthoDB" id="10064933at2759"/>
<keyword evidence="2" id="KW-1185">Reference proteome</keyword>
<evidence type="ECO:0000313" key="2">
    <source>
        <dbReference type="Proteomes" id="UP001152320"/>
    </source>
</evidence>
<sequence>MSGTNPIDRYGRRSKCAVCESIFHWAKDCPHRDQDSTKPNIAVSNTWLNVTSSIQEEYMPNITSFSKNADDNKNEIFMIESYGEAVLDTACTKTVCGRRWIQEYISKLDGAESELINSVDSSQEFKFGDGATYKSTGDCVIPAVIGDTACQTATEIVECDIPLLLSKDSLKRANTVLDLRNDKATMFEKDGHLEFTSSGHYCVNLLKPSKELEAHRGKENHEAADEILTVDAES</sequence>
<dbReference type="GO" id="GO:0003676">
    <property type="term" value="F:nucleic acid binding"/>
    <property type="evidence" value="ECO:0007669"/>
    <property type="project" value="InterPro"/>
</dbReference>
<dbReference type="Proteomes" id="UP001152320">
    <property type="component" value="Chromosome 14"/>
</dbReference>
<gene>
    <name evidence="1" type="ORF">HOLleu_28748</name>
</gene>
<dbReference type="AlphaFoldDB" id="A0A9Q1H1P0"/>
<proteinExistence type="predicted"/>